<reference evidence="4" key="1">
    <citation type="submission" date="2022-11" db="UniProtKB">
        <authorList>
            <consortium name="EnsemblMetazoa"/>
        </authorList>
    </citation>
    <scope>IDENTIFICATION</scope>
</reference>
<dbReference type="RefSeq" id="XP_038058122.1">
    <property type="nucleotide sequence ID" value="XM_038202194.1"/>
</dbReference>
<dbReference type="InterPro" id="IPR050610">
    <property type="entry name" value="APOBEC_Cyt_Deaminase"/>
</dbReference>
<dbReference type="AlphaFoldDB" id="A0A914A2R0"/>
<name>A0A914A2R0_PATMI</name>
<keyword evidence="3" id="KW-0175">Coiled coil</keyword>
<dbReference type="Proteomes" id="UP000887568">
    <property type="component" value="Unplaced"/>
</dbReference>
<dbReference type="EnsemblMetazoa" id="XM_038202194.1">
    <property type="protein sequence ID" value="XP_038058122.1"/>
    <property type="gene ID" value="LOC119729580"/>
</dbReference>
<dbReference type="PROSITE" id="PS00903">
    <property type="entry name" value="CYT_DCMP_DEAMINASES_1"/>
    <property type="match status" value="1"/>
</dbReference>
<evidence type="ECO:0000313" key="5">
    <source>
        <dbReference type="Proteomes" id="UP000887568"/>
    </source>
</evidence>
<dbReference type="GO" id="GO:0005737">
    <property type="term" value="C:cytoplasm"/>
    <property type="evidence" value="ECO:0007669"/>
    <property type="project" value="TreeGrafter"/>
</dbReference>
<dbReference type="OrthoDB" id="9445293at2759"/>
<keyword evidence="5" id="KW-1185">Reference proteome</keyword>
<feature type="coiled-coil region" evidence="3">
    <location>
        <begin position="181"/>
        <end position="215"/>
    </location>
</feature>
<keyword evidence="1" id="KW-0479">Metal-binding</keyword>
<sequence length="326" mass="37942">MDDMISNIQKDIETFIWSCTYGDQWPNRTVLLVNEEVHYNISQSQHAEMNALPSIKKLLDANKEIVMYINYSPCSDCAENIAKVLKENPEVPVWIKFAFVYYAQYQANRDGLRTLMSGSNTTLETIHWNEWITVIQRILESHGKTYWKTILHQILDEHSASGQEEVLQEILKCHGADYWTAKSLQTSVIALDDEREKWEEDLKAILLENWEMEQKLREILKHHGEDQWPTVLAMIRKHQKKDGWQTTPAQLLQTTEVDAEILSPSERDCLRALSMEKPGDHRQGYVWLKVVLAALDIEVREEWLGQRIRTDTSAAKELKAIIHENS</sequence>
<dbReference type="GeneID" id="119729580"/>
<dbReference type="Gene3D" id="3.40.140.10">
    <property type="entry name" value="Cytidine Deaminase, domain 2"/>
    <property type="match status" value="1"/>
</dbReference>
<organism evidence="4 5">
    <name type="scientific">Patiria miniata</name>
    <name type="common">Bat star</name>
    <name type="synonym">Asterina miniata</name>
    <dbReference type="NCBI Taxonomy" id="46514"/>
    <lineage>
        <taxon>Eukaryota</taxon>
        <taxon>Metazoa</taxon>
        <taxon>Echinodermata</taxon>
        <taxon>Eleutherozoa</taxon>
        <taxon>Asterozoa</taxon>
        <taxon>Asteroidea</taxon>
        <taxon>Valvatacea</taxon>
        <taxon>Valvatida</taxon>
        <taxon>Asterinidae</taxon>
        <taxon>Patiria</taxon>
    </lineage>
</organism>
<dbReference type="InterPro" id="IPR016193">
    <property type="entry name" value="Cytidine_deaminase-like"/>
</dbReference>
<dbReference type="GO" id="GO:0008270">
    <property type="term" value="F:zinc ion binding"/>
    <property type="evidence" value="ECO:0007669"/>
    <property type="project" value="InterPro"/>
</dbReference>
<evidence type="ECO:0008006" key="6">
    <source>
        <dbReference type="Google" id="ProtNLM"/>
    </source>
</evidence>
<dbReference type="GO" id="GO:0003723">
    <property type="term" value="F:RNA binding"/>
    <property type="evidence" value="ECO:0007669"/>
    <property type="project" value="TreeGrafter"/>
</dbReference>
<evidence type="ECO:0000256" key="3">
    <source>
        <dbReference type="SAM" id="Coils"/>
    </source>
</evidence>
<proteinExistence type="predicted"/>
<accession>A0A914A2R0</accession>
<dbReference type="GO" id="GO:0005634">
    <property type="term" value="C:nucleus"/>
    <property type="evidence" value="ECO:0007669"/>
    <property type="project" value="TreeGrafter"/>
</dbReference>
<dbReference type="SUPFAM" id="SSF53927">
    <property type="entry name" value="Cytidine deaminase-like"/>
    <property type="match status" value="1"/>
</dbReference>
<evidence type="ECO:0000256" key="1">
    <source>
        <dbReference type="ARBA" id="ARBA00022723"/>
    </source>
</evidence>
<keyword evidence="2" id="KW-0378">Hydrolase</keyword>
<protein>
    <recommendedName>
        <fullName evidence="6">CMP/dCMP-type deaminase domain-containing protein</fullName>
    </recommendedName>
</protein>
<evidence type="ECO:0000313" key="4">
    <source>
        <dbReference type="EnsemblMetazoa" id="XP_038058122.1"/>
    </source>
</evidence>
<evidence type="ECO:0000256" key="2">
    <source>
        <dbReference type="ARBA" id="ARBA00022801"/>
    </source>
</evidence>
<dbReference type="GO" id="GO:0016554">
    <property type="term" value="P:cytidine to uridine editing"/>
    <property type="evidence" value="ECO:0007669"/>
    <property type="project" value="TreeGrafter"/>
</dbReference>
<dbReference type="Pfam" id="PF18778">
    <property type="entry name" value="NAD1"/>
    <property type="match status" value="1"/>
</dbReference>
<dbReference type="PANTHER" id="PTHR13857">
    <property type="entry name" value="MRNA EDITING ENZYME"/>
    <property type="match status" value="1"/>
</dbReference>
<dbReference type="InterPro" id="IPR016192">
    <property type="entry name" value="APOBEC/CMP_deaminase_Zn-bd"/>
</dbReference>
<dbReference type="GO" id="GO:0004126">
    <property type="term" value="F:cytidine deaminase activity"/>
    <property type="evidence" value="ECO:0007669"/>
    <property type="project" value="TreeGrafter"/>
</dbReference>